<evidence type="ECO:0000256" key="3">
    <source>
        <dbReference type="ARBA" id="ARBA00023015"/>
    </source>
</evidence>
<evidence type="ECO:0000256" key="6">
    <source>
        <dbReference type="ARBA" id="ARBA00023242"/>
    </source>
</evidence>
<protein>
    <recommendedName>
        <fullName evidence="7">Zn(2)-C6 fungal-type domain-containing protein</fullName>
    </recommendedName>
</protein>
<proteinExistence type="predicted"/>
<dbReference type="InterPro" id="IPR052360">
    <property type="entry name" value="Transcr_Regulatory_Proteins"/>
</dbReference>
<dbReference type="InterPro" id="IPR001138">
    <property type="entry name" value="Zn2Cys6_DnaBD"/>
</dbReference>
<evidence type="ECO:0000313" key="8">
    <source>
        <dbReference type="EMBL" id="KDN69681.1"/>
    </source>
</evidence>
<organism evidence="8 9">
    <name type="scientific">Colletotrichum sublineola</name>
    <name type="common">Sorghum anthracnose fungus</name>
    <dbReference type="NCBI Taxonomy" id="1173701"/>
    <lineage>
        <taxon>Eukaryota</taxon>
        <taxon>Fungi</taxon>
        <taxon>Dikarya</taxon>
        <taxon>Ascomycota</taxon>
        <taxon>Pezizomycotina</taxon>
        <taxon>Sordariomycetes</taxon>
        <taxon>Hypocreomycetidae</taxon>
        <taxon>Glomerellales</taxon>
        <taxon>Glomerellaceae</taxon>
        <taxon>Colletotrichum</taxon>
        <taxon>Colletotrichum graminicola species complex</taxon>
    </lineage>
</organism>
<dbReference type="GO" id="GO:0008270">
    <property type="term" value="F:zinc ion binding"/>
    <property type="evidence" value="ECO:0007669"/>
    <property type="project" value="InterPro"/>
</dbReference>
<dbReference type="SMART" id="SM00066">
    <property type="entry name" value="GAL4"/>
    <property type="match status" value="1"/>
</dbReference>
<accession>A0A066XVB4</accession>
<keyword evidence="2" id="KW-0862">Zinc</keyword>
<dbReference type="PANTHER" id="PTHR36206:SF4">
    <property type="entry name" value="HYPOTHETICAL CONSERVED PROTEIN (EUROFUNG)-RELATED"/>
    <property type="match status" value="1"/>
</dbReference>
<feature type="domain" description="Zn(2)-C6 fungal-type" evidence="7">
    <location>
        <begin position="31"/>
        <end position="60"/>
    </location>
</feature>
<reference evidence="9" key="1">
    <citation type="journal article" date="2014" name="Genome Announc.">
        <title>Draft genome sequence of Colletotrichum sublineola, a destructive pathogen of cultivated sorghum.</title>
        <authorList>
            <person name="Baroncelli R."/>
            <person name="Sanz-Martin J.M."/>
            <person name="Rech G.E."/>
            <person name="Sukno S.A."/>
            <person name="Thon M.R."/>
        </authorList>
    </citation>
    <scope>NUCLEOTIDE SEQUENCE [LARGE SCALE GENOMIC DNA]</scope>
    <source>
        <strain evidence="9">TX430BB</strain>
    </source>
</reference>
<keyword evidence="4" id="KW-0238">DNA-binding</keyword>
<dbReference type="Gene3D" id="4.10.240.10">
    <property type="entry name" value="Zn(2)-C6 fungal-type DNA-binding domain"/>
    <property type="match status" value="1"/>
</dbReference>
<keyword evidence="1" id="KW-0479">Metal-binding</keyword>
<evidence type="ECO:0000256" key="4">
    <source>
        <dbReference type="ARBA" id="ARBA00023125"/>
    </source>
</evidence>
<evidence type="ECO:0000256" key="5">
    <source>
        <dbReference type="ARBA" id="ARBA00023163"/>
    </source>
</evidence>
<comment type="caution">
    <text evidence="8">The sequence shown here is derived from an EMBL/GenBank/DDBJ whole genome shotgun (WGS) entry which is preliminary data.</text>
</comment>
<dbReference type="InterPro" id="IPR036864">
    <property type="entry name" value="Zn2-C6_fun-type_DNA-bd_sf"/>
</dbReference>
<dbReference type="STRING" id="1173701.A0A066XVB4"/>
<dbReference type="SUPFAM" id="SSF57701">
    <property type="entry name" value="Zn2/Cys6 DNA-binding domain"/>
    <property type="match status" value="1"/>
</dbReference>
<dbReference type="PANTHER" id="PTHR36206">
    <property type="entry name" value="ASPERCRYPTIN BIOSYNTHESIS CLUSTER-SPECIFIC TRANSCRIPTION REGULATOR ATNN-RELATED"/>
    <property type="match status" value="1"/>
</dbReference>
<keyword evidence="3" id="KW-0805">Transcription regulation</keyword>
<name>A0A066XVB4_COLSU</name>
<sequence length="552" mass="62222">MDGGTSPGTTRFTLKQRPRFTRASNPKVRTGCITCRNRRKKCDEGKPACAVCLKYQGYCSGYAASKTQPAAIAQNNRLIRPKLTADRSEGAGPTPHPRCASLIFSDQLEKDLFDYWRRFMDSSLLFRCDLFSHIIPQLSWNDPAVRHATLAIGAAAFGSTTREQRILGKGDTHLAALSHYGKALRLLRSLPVSPERTLVVCLLFTAFECLRGHTAAALNHINHGFRIIEDCQHQHQHQHHQEEPGGPPISLSTNIVNSFRHFSLQTWALNGISLRETPERVPWCCRGRRARYAVQEMPAAFKTLEWAHWWWNQVRHHVEHRAPLYTNFQVKGSSPPDQPPRGYCSPESARRVRMFMHYLDAWAAAFAPLAVKAEAGRTANTAEYLKALSLRIHYLYLWIGVRSAGWTDAAETARLTPTFRDIATLSRRLLEAQAAQRRSDPGRVGGGGEVFTVEDGLTWPLACSYRVCASPGVRREIVRLFREYPRRDGLLDTHTFLVMMEWIDKAVSAGVITQEQNPTTDRIVFDNDAAIVWSQCISLCVVVSIRRNLNGP</sequence>
<dbReference type="HOGENOM" id="CLU_011409_9_0_1"/>
<dbReference type="Proteomes" id="UP000027238">
    <property type="component" value="Unassembled WGS sequence"/>
</dbReference>
<dbReference type="OMA" id="FLVMMEW"/>
<dbReference type="eggNOG" id="ENOG502RI0K">
    <property type="taxonomic scope" value="Eukaryota"/>
</dbReference>
<dbReference type="OrthoDB" id="3598904at2759"/>
<keyword evidence="9" id="KW-1185">Reference proteome</keyword>
<dbReference type="AlphaFoldDB" id="A0A066XVB4"/>
<dbReference type="GO" id="GO:0003677">
    <property type="term" value="F:DNA binding"/>
    <property type="evidence" value="ECO:0007669"/>
    <property type="project" value="UniProtKB-KW"/>
</dbReference>
<keyword evidence="5" id="KW-0804">Transcription</keyword>
<dbReference type="Pfam" id="PF00172">
    <property type="entry name" value="Zn_clus"/>
    <property type="match status" value="1"/>
</dbReference>
<dbReference type="GO" id="GO:0000981">
    <property type="term" value="F:DNA-binding transcription factor activity, RNA polymerase II-specific"/>
    <property type="evidence" value="ECO:0007669"/>
    <property type="project" value="InterPro"/>
</dbReference>
<dbReference type="PROSITE" id="PS00463">
    <property type="entry name" value="ZN2_CY6_FUNGAL_1"/>
    <property type="match status" value="1"/>
</dbReference>
<evidence type="ECO:0000256" key="1">
    <source>
        <dbReference type="ARBA" id="ARBA00022723"/>
    </source>
</evidence>
<dbReference type="PROSITE" id="PS50048">
    <property type="entry name" value="ZN2_CY6_FUNGAL_2"/>
    <property type="match status" value="1"/>
</dbReference>
<evidence type="ECO:0000313" key="9">
    <source>
        <dbReference type="Proteomes" id="UP000027238"/>
    </source>
</evidence>
<evidence type="ECO:0000259" key="7">
    <source>
        <dbReference type="PROSITE" id="PS50048"/>
    </source>
</evidence>
<evidence type="ECO:0000256" key="2">
    <source>
        <dbReference type="ARBA" id="ARBA00022833"/>
    </source>
</evidence>
<dbReference type="EMBL" id="JMSE01000487">
    <property type="protein sequence ID" value="KDN69681.1"/>
    <property type="molecule type" value="Genomic_DNA"/>
</dbReference>
<gene>
    <name evidence="8" type="ORF">CSUB01_00265</name>
</gene>
<dbReference type="CDD" id="cd00067">
    <property type="entry name" value="GAL4"/>
    <property type="match status" value="1"/>
</dbReference>
<keyword evidence="6" id="KW-0539">Nucleus</keyword>